<organism evidence="6 7">
    <name type="scientific">Actinia tenebrosa</name>
    <name type="common">Australian red waratah sea anemone</name>
    <dbReference type="NCBI Taxonomy" id="6105"/>
    <lineage>
        <taxon>Eukaryota</taxon>
        <taxon>Metazoa</taxon>
        <taxon>Cnidaria</taxon>
        <taxon>Anthozoa</taxon>
        <taxon>Hexacorallia</taxon>
        <taxon>Actiniaria</taxon>
        <taxon>Actiniidae</taxon>
        <taxon>Actinia</taxon>
    </lineage>
</organism>
<dbReference type="Pfam" id="PF00088">
    <property type="entry name" value="Trefoil"/>
    <property type="match status" value="1"/>
</dbReference>
<dbReference type="InterPro" id="IPR034113">
    <property type="entry name" value="SCP_GAPR1-like"/>
</dbReference>
<dbReference type="InterPro" id="IPR035940">
    <property type="entry name" value="CAP_sf"/>
</dbReference>
<reference evidence="7" key="1">
    <citation type="submission" date="2025-08" db="UniProtKB">
        <authorList>
            <consortium name="RefSeq"/>
        </authorList>
    </citation>
    <scope>IDENTIFICATION</scope>
    <source>
        <tissue evidence="7">Tentacle</tissue>
    </source>
</reference>
<gene>
    <name evidence="7" type="primary">LOC116291892</name>
</gene>
<proteinExistence type="predicted"/>
<feature type="region of interest" description="Disordered" evidence="3">
    <location>
        <begin position="709"/>
        <end position="737"/>
    </location>
</feature>
<dbReference type="InterPro" id="IPR001304">
    <property type="entry name" value="C-type_lectin-like"/>
</dbReference>
<evidence type="ECO:0000259" key="5">
    <source>
        <dbReference type="PROSITE" id="PS51448"/>
    </source>
</evidence>
<feature type="domain" description="C-type lectin" evidence="4">
    <location>
        <begin position="586"/>
        <end position="705"/>
    </location>
</feature>
<dbReference type="RefSeq" id="XP_031554983.1">
    <property type="nucleotide sequence ID" value="XM_031699123.1"/>
</dbReference>
<dbReference type="Gene3D" id="3.10.100.10">
    <property type="entry name" value="Mannose-Binding Protein A, subunit A"/>
    <property type="match status" value="2"/>
</dbReference>
<protein>
    <submittedName>
        <fullName evidence="7">Uncharacterized protein LOC116291892 isoform X2</fullName>
    </submittedName>
</protein>
<keyword evidence="1" id="KW-1015">Disulfide bond</keyword>
<evidence type="ECO:0000256" key="1">
    <source>
        <dbReference type="ARBA" id="ARBA00023157"/>
    </source>
</evidence>
<dbReference type="PANTHER" id="PTHR10334">
    <property type="entry name" value="CYSTEINE-RICH SECRETORY PROTEIN-RELATED"/>
    <property type="match status" value="1"/>
</dbReference>
<accession>A0A6P8HJE1</accession>
<dbReference type="SMART" id="SM00034">
    <property type="entry name" value="CLECT"/>
    <property type="match status" value="2"/>
</dbReference>
<dbReference type="InterPro" id="IPR044913">
    <property type="entry name" value="P_trefoil_dom_sf"/>
</dbReference>
<dbReference type="FunFam" id="3.40.33.10:FF:000010">
    <property type="entry name" value="Predicted protein"/>
    <property type="match status" value="1"/>
</dbReference>
<comment type="caution">
    <text evidence="2">Lacks conserved residue(s) required for the propagation of feature annotation.</text>
</comment>
<keyword evidence="6" id="KW-1185">Reference proteome</keyword>
<dbReference type="GeneID" id="116291892"/>
<evidence type="ECO:0000256" key="3">
    <source>
        <dbReference type="SAM" id="MobiDB-lite"/>
    </source>
</evidence>
<feature type="domain" description="C-type lectin" evidence="4">
    <location>
        <begin position="401"/>
        <end position="520"/>
    </location>
</feature>
<evidence type="ECO:0000313" key="7">
    <source>
        <dbReference type="RefSeq" id="XP_031554983.1"/>
    </source>
</evidence>
<dbReference type="SUPFAM" id="SSF57492">
    <property type="entry name" value="Trefoil"/>
    <property type="match status" value="1"/>
</dbReference>
<dbReference type="SUPFAM" id="SSF56436">
    <property type="entry name" value="C-type lectin-like"/>
    <property type="match status" value="2"/>
</dbReference>
<dbReference type="Proteomes" id="UP000515163">
    <property type="component" value="Unplaced"/>
</dbReference>
<dbReference type="AlphaFoldDB" id="A0A6P8HJE1"/>
<dbReference type="InterPro" id="IPR000519">
    <property type="entry name" value="P_trefoil_dom"/>
</dbReference>
<evidence type="ECO:0000313" key="6">
    <source>
        <dbReference type="Proteomes" id="UP000515163"/>
    </source>
</evidence>
<dbReference type="InterPro" id="IPR014044">
    <property type="entry name" value="CAP_dom"/>
</dbReference>
<evidence type="ECO:0000256" key="2">
    <source>
        <dbReference type="PROSITE-ProRule" id="PRU00779"/>
    </source>
</evidence>
<feature type="region of interest" description="Disordered" evidence="3">
    <location>
        <begin position="522"/>
        <end position="580"/>
    </location>
</feature>
<dbReference type="InterPro" id="IPR001283">
    <property type="entry name" value="CRISP-related"/>
</dbReference>
<dbReference type="Pfam" id="PF00059">
    <property type="entry name" value="Lectin_C"/>
    <property type="match status" value="2"/>
</dbReference>
<dbReference type="Gene3D" id="3.40.33.10">
    <property type="entry name" value="CAP"/>
    <property type="match status" value="2"/>
</dbReference>
<dbReference type="PROSITE" id="PS51448">
    <property type="entry name" value="P_TREFOIL_2"/>
    <property type="match status" value="1"/>
</dbReference>
<dbReference type="PRINTS" id="PR00837">
    <property type="entry name" value="V5TPXLIKE"/>
</dbReference>
<dbReference type="CDD" id="cd00037">
    <property type="entry name" value="CLECT"/>
    <property type="match status" value="2"/>
</dbReference>
<dbReference type="InterPro" id="IPR016187">
    <property type="entry name" value="CTDL_fold"/>
</dbReference>
<dbReference type="Pfam" id="PF00188">
    <property type="entry name" value="CAP"/>
    <property type="match status" value="2"/>
</dbReference>
<dbReference type="SMART" id="SM00198">
    <property type="entry name" value="SCP"/>
    <property type="match status" value="2"/>
</dbReference>
<dbReference type="InParanoid" id="A0A6P8HJE1"/>
<feature type="region of interest" description="Disordered" evidence="3">
    <location>
        <begin position="339"/>
        <end position="389"/>
    </location>
</feature>
<dbReference type="SUPFAM" id="SSF55797">
    <property type="entry name" value="PR-1-like"/>
    <property type="match status" value="3"/>
</dbReference>
<name>A0A6P8HJE1_ACTTE</name>
<dbReference type="CDD" id="cd00111">
    <property type="entry name" value="Trefoil"/>
    <property type="match status" value="1"/>
</dbReference>
<dbReference type="PROSITE" id="PS50041">
    <property type="entry name" value="C_TYPE_LECTIN_2"/>
    <property type="match status" value="2"/>
</dbReference>
<feature type="compositionally biased region" description="Low complexity" evidence="3">
    <location>
        <begin position="359"/>
        <end position="389"/>
    </location>
</feature>
<evidence type="ECO:0000259" key="4">
    <source>
        <dbReference type="PROSITE" id="PS50041"/>
    </source>
</evidence>
<feature type="compositionally biased region" description="Low complexity" evidence="3">
    <location>
        <begin position="542"/>
        <end position="575"/>
    </location>
</feature>
<sequence>MADTRAAVPSAVRSWYTEKKGGMMDRTSAPVNFQTIVRPDITRLGCGIHVIPGDGTYVTSHYGTMPGGNVLNDEIQIPTAKAPEPACQIKSGQREKCGNVSSPFMTPDVCLKAGCCYDDVFMDEPDVNWYSSEGSTWCYKGKKQDTGKQTIKTKDLETQNVDNNETSVNTSMAKTNNLESQNSLDDNGEPKGFFKDCLDQHNKLRAKHGVPPLKWSKKLADNALRVAKMNADLGRMKHDPKNNNEGENLAYFGPPQPKCEGPKVGNCFQCREVVDDWYSEIKDYDFAAGKSRNGGVVLHFTLIVWRKTTEMGMATAVGNNKVFSVARYSEKGNMLPEENFVKNVPPLGSGPLPTSQPESTVSKTGSVSPTGTTSAGASGSTPTFGSSTSSITTGGAGGDCYGNSCYSFNGEGKTWKENREECKKKGGDLVSMETDGEWTFLKDKIQGLSNQLRNEWHIGLKKDGSTWKWVNDAPLTITHWQRGEPSGDGPYVVMAKDYPPGTQGQFNDLADYVPSGFICETTKEANTSPTSGGTPPTPQPPTNAISSAATSSATTPATTAATNGATGPTSSSPTTDMEAEAGNDCFGSSCYSFNGEGQKWTENREECKKKGGDLVSMETDGEWKFLKDKIQGLSNQLRNEWHIGLKKDGSTWKWVNDAPLTITHWQRGEPSGDGPYVVMAKDYPPGTQGQFNDLADYVPSGYICETTKGASTSPTVPSGAITPTPQPPSSGVTSATTAATAGATTSATTAAVTGASTGVGATSSAEPKGFFKDCLDQHNKLRAKHGVPPLKWSKKLADNALRVAKMNADLGRMKHDPKNNNEGENLAYFGPPQPKCEGPKVGNCFQCREVVDDWYSEIKDYDFAAGKSRNGGVVLHFTQVVWRKTTEMGMATAVGNNKVFSVARYSEKGNMLPEENFVKNVPPLV</sequence>
<dbReference type="InterPro" id="IPR016186">
    <property type="entry name" value="C-type_lectin-like/link_sf"/>
</dbReference>
<dbReference type="OrthoDB" id="5983074at2759"/>
<dbReference type="CDD" id="cd05382">
    <property type="entry name" value="CAP_GAPR1-like"/>
    <property type="match status" value="2"/>
</dbReference>
<dbReference type="Gene3D" id="4.10.110.10">
    <property type="entry name" value="Spasmolytic Protein, domain 1"/>
    <property type="match status" value="1"/>
</dbReference>
<feature type="domain" description="P-type" evidence="5">
    <location>
        <begin position="85"/>
        <end position="142"/>
    </location>
</feature>